<dbReference type="RefSeq" id="WP_307276927.1">
    <property type="nucleotide sequence ID" value="NZ_JAUSZT010000002.1"/>
</dbReference>
<evidence type="ECO:0008006" key="3">
    <source>
        <dbReference type="Google" id="ProtNLM"/>
    </source>
</evidence>
<protein>
    <recommendedName>
        <fullName evidence="3">DUF883 domain-containing protein</fullName>
    </recommendedName>
</protein>
<keyword evidence="2" id="KW-1185">Reference proteome</keyword>
<accession>A0ABU0S435</accession>
<evidence type="ECO:0000313" key="2">
    <source>
        <dbReference type="Proteomes" id="UP001237780"/>
    </source>
</evidence>
<organism evidence="1 2">
    <name type="scientific">Phyllobacterium ifriqiyense</name>
    <dbReference type="NCBI Taxonomy" id="314238"/>
    <lineage>
        <taxon>Bacteria</taxon>
        <taxon>Pseudomonadati</taxon>
        <taxon>Pseudomonadota</taxon>
        <taxon>Alphaproteobacteria</taxon>
        <taxon>Hyphomicrobiales</taxon>
        <taxon>Phyllobacteriaceae</taxon>
        <taxon>Phyllobacterium</taxon>
    </lineage>
</organism>
<gene>
    <name evidence="1" type="ORF">QFZ34_000698</name>
</gene>
<sequence length="113" mass="12501">MQNDPTVSTPNLVEITTRSETPLTDEVLGKVDETFTDRTGTDTELGFRLAALKHEVERLKESVMLLSSGARDILVDSPSLAQEELRSRVRANPLPYMAYAAGAAFLMGRYLSR</sequence>
<comment type="caution">
    <text evidence="1">The sequence shown here is derived from an EMBL/GenBank/DDBJ whole genome shotgun (WGS) entry which is preliminary data.</text>
</comment>
<proteinExistence type="predicted"/>
<name>A0ABU0S435_9HYPH</name>
<reference evidence="1 2" key="1">
    <citation type="submission" date="2023-07" db="EMBL/GenBank/DDBJ databases">
        <title>Comparative genomics of wheat-associated soil bacteria to identify genetic determinants of phenazine resistance.</title>
        <authorList>
            <person name="Mouncey N."/>
        </authorList>
    </citation>
    <scope>NUCLEOTIDE SEQUENCE [LARGE SCALE GENOMIC DNA]</scope>
    <source>
        <strain evidence="1 2">W4I11</strain>
    </source>
</reference>
<dbReference type="Proteomes" id="UP001237780">
    <property type="component" value="Unassembled WGS sequence"/>
</dbReference>
<evidence type="ECO:0000313" key="1">
    <source>
        <dbReference type="EMBL" id="MDQ0995521.1"/>
    </source>
</evidence>
<dbReference type="EMBL" id="JAUSZT010000002">
    <property type="protein sequence ID" value="MDQ0995521.1"/>
    <property type="molecule type" value="Genomic_DNA"/>
</dbReference>